<comment type="caution">
    <text evidence="1">The sequence shown here is derived from an EMBL/GenBank/DDBJ whole genome shotgun (WGS) entry which is preliminary data.</text>
</comment>
<accession>A0A6A4P507</accession>
<organism evidence="1 2">
    <name type="scientific">Lupinus albus</name>
    <name type="common">White lupine</name>
    <name type="synonym">Lupinus termis</name>
    <dbReference type="NCBI Taxonomy" id="3870"/>
    <lineage>
        <taxon>Eukaryota</taxon>
        <taxon>Viridiplantae</taxon>
        <taxon>Streptophyta</taxon>
        <taxon>Embryophyta</taxon>
        <taxon>Tracheophyta</taxon>
        <taxon>Spermatophyta</taxon>
        <taxon>Magnoliopsida</taxon>
        <taxon>eudicotyledons</taxon>
        <taxon>Gunneridae</taxon>
        <taxon>Pentapetalae</taxon>
        <taxon>rosids</taxon>
        <taxon>fabids</taxon>
        <taxon>Fabales</taxon>
        <taxon>Fabaceae</taxon>
        <taxon>Papilionoideae</taxon>
        <taxon>50 kb inversion clade</taxon>
        <taxon>genistoids sensu lato</taxon>
        <taxon>core genistoids</taxon>
        <taxon>Genisteae</taxon>
        <taxon>Lupinus</taxon>
    </lineage>
</organism>
<reference evidence="2" key="1">
    <citation type="journal article" date="2020" name="Nat. Commun.">
        <title>Genome sequence of the cluster root forming white lupin.</title>
        <authorList>
            <person name="Hufnagel B."/>
            <person name="Marques A."/>
            <person name="Soriano A."/>
            <person name="Marques L."/>
            <person name="Divol F."/>
            <person name="Doumas P."/>
            <person name="Sallet E."/>
            <person name="Mancinotti D."/>
            <person name="Carrere S."/>
            <person name="Marande W."/>
            <person name="Arribat S."/>
            <person name="Keller J."/>
            <person name="Huneau C."/>
            <person name="Blein T."/>
            <person name="Aime D."/>
            <person name="Laguerre M."/>
            <person name="Taylor J."/>
            <person name="Schubert V."/>
            <person name="Nelson M."/>
            <person name="Geu-Flores F."/>
            <person name="Crespi M."/>
            <person name="Gallardo-Guerrero K."/>
            <person name="Delaux P.-M."/>
            <person name="Salse J."/>
            <person name="Berges H."/>
            <person name="Guyot R."/>
            <person name="Gouzy J."/>
            <person name="Peret B."/>
        </authorList>
    </citation>
    <scope>NUCLEOTIDE SEQUENCE [LARGE SCALE GENOMIC DNA]</scope>
    <source>
        <strain evidence="2">cv. Amiga</strain>
    </source>
</reference>
<protein>
    <submittedName>
        <fullName evidence="1">Uncharacterized protein</fullName>
    </submittedName>
</protein>
<name>A0A6A4P507_LUPAL</name>
<keyword evidence="2" id="KW-1185">Reference proteome</keyword>
<sequence>MCICCIKKKKRPNQGKPYPPLTPSQSQHKGHYTFPLFISLLSNGIFYFHNIFCSC</sequence>
<proteinExistence type="predicted"/>
<dbReference type="EMBL" id="WOCE01000014">
    <property type="protein sequence ID" value="KAE9599863.1"/>
    <property type="molecule type" value="Genomic_DNA"/>
</dbReference>
<evidence type="ECO:0000313" key="1">
    <source>
        <dbReference type="EMBL" id="KAE9599863.1"/>
    </source>
</evidence>
<gene>
    <name evidence="1" type="ORF">Lalb_Chr14g0366881</name>
</gene>
<dbReference type="Proteomes" id="UP000447434">
    <property type="component" value="Chromosome 14"/>
</dbReference>
<evidence type="ECO:0000313" key="2">
    <source>
        <dbReference type="Proteomes" id="UP000447434"/>
    </source>
</evidence>
<dbReference type="AlphaFoldDB" id="A0A6A4P507"/>